<evidence type="ECO:0000313" key="1">
    <source>
        <dbReference type="EMBL" id="MCD7462622.1"/>
    </source>
</evidence>
<name>A0ABS8SUE3_DATST</name>
<evidence type="ECO:0000313" key="2">
    <source>
        <dbReference type="Proteomes" id="UP000823775"/>
    </source>
</evidence>
<reference evidence="1 2" key="1">
    <citation type="journal article" date="2021" name="BMC Genomics">
        <title>Datura genome reveals duplications of psychoactive alkaloid biosynthetic genes and high mutation rate following tissue culture.</title>
        <authorList>
            <person name="Rajewski A."/>
            <person name="Carter-House D."/>
            <person name="Stajich J."/>
            <person name="Litt A."/>
        </authorList>
    </citation>
    <scope>NUCLEOTIDE SEQUENCE [LARGE SCALE GENOMIC DNA]</scope>
    <source>
        <strain evidence="1">AR-01</strain>
    </source>
</reference>
<sequence>MHSKENFIEFSQDDSLMGQDNFRGKMQRFQKAAGDGTTHSMDARVIGGALCNMQKIEDGWKSNGGNHDGMDVVLTWQHESR</sequence>
<keyword evidence="2" id="KW-1185">Reference proteome</keyword>
<proteinExistence type="predicted"/>
<gene>
    <name evidence="1" type="ORF">HAX54_048947</name>
</gene>
<protein>
    <submittedName>
        <fullName evidence="1">Uncharacterized protein</fullName>
    </submittedName>
</protein>
<accession>A0ABS8SUE3</accession>
<dbReference type="Proteomes" id="UP000823775">
    <property type="component" value="Unassembled WGS sequence"/>
</dbReference>
<organism evidence="1 2">
    <name type="scientific">Datura stramonium</name>
    <name type="common">Jimsonweed</name>
    <name type="synonym">Common thornapple</name>
    <dbReference type="NCBI Taxonomy" id="4076"/>
    <lineage>
        <taxon>Eukaryota</taxon>
        <taxon>Viridiplantae</taxon>
        <taxon>Streptophyta</taxon>
        <taxon>Embryophyta</taxon>
        <taxon>Tracheophyta</taxon>
        <taxon>Spermatophyta</taxon>
        <taxon>Magnoliopsida</taxon>
        <taxon>eudicotyledons</taxon>
        <taxon>Gunneridae</taxon>
        <taxon>Pentapetalae</taxon>
        <taxon>asterids</taxon>
        <taxon>lamiids</taxon>
        <taxon>Solanales</taxon>
        <taxon>Solanaceae</taxon>
        <taxon>Solanoideae</taxon>
        <taxon>Datureae</taxon>
        <taxon>Datura</taxon>
    </lineage>
</organism>
<comment type="caution">
    <text evidence="1">The sequence shown here is derived from an EMBL/GenBank/DDBJ whole genome shotgun (WGS) entry which is preliminary data.</text>
</comment>
<dbReference type="EMBL" id="JACEIK010000819">
    <property type="protein sequence ID" value="MCD7462622.1"/>
    <property type="molecule type" value="Genomic_DNA"/>
</dbReference>